<dbReference type="EMBL" id="UYJE01009228">
    <property type="protein sequence ID" value="VDI71414.1"/>
    <property type="molecule type" value="Genomic_DNA"/>
</dbReference>
<accession>A0A8B6GZK3</accession>
<feature type="compositionally biased region" description="Basic and acidic residues" evidence="1">
    <location>
        <begin position="57"/>
        <end position="68"/>
    </location>
</feature>
<protein>
    <submittedName>
        <fullName evidence="2">Uncharacterized protein</fullName>
    </submittedName>
</protein>
<reference evidence="2" key="1">
    <citation type="submission" date="2018-11" db="EMBL/GenBank/DDBJ databases">
        <authorList>
            <person name="Alioto T."/>
            <person name="Alioto T."/>
        </authorList>
    </citation>
    <scope>NUCLEOTIDE SEQUENCE</scope>
</reference>
<keyword evidence="3" id="KW-1185">Reference proteome</keyword>
<feature type="region of interest" description="Disordered" evidence="1">
    <location>
        <begin position="54"/>
        <end position="162"/>
    </location>
</feature>
<evidence type="ECO:0000313" key="3">
    <source>
        <dbReference type="Proteomes" id="UP000596742"/>
    </source>
</evidence>
<evidence type="ECO:0000313" key="2">
    <source>
        <dbReference type="EMBL" id="VDI71414.1"/>
    </source>
</evidence>
<dbReference type="Proteomes" id="UP000596742">
    <property type="component" value="Unassembled WGS sequence"/>
</dbReference>
<dbReference type="OrthoDB" id="6102198at2759"/>
<comment type="caution">
    <text evidence="2">The sequence shown here is derived from an EMBL/GenBank/DDBJ whole genome shotgun (WGS) entry which is preliminary data.</text>
</comment>
<dbReference type="AlphaFoldDB" id="A0A8B6GZK3"/>
<proteinExistence type="predicted"/>
<evidence type="ECO:0000256" key="1">
    <source>
        <dbReference type="SAM" id="MobiDB-lite"/>
    </source>
</evidence>
<organism evidence="2 3">
    <name type="scientific">Mytilus galloprovincialis</name>
    <name type="common">Mediterranean mussel</name>
    <dbReference type="NCBI Taxonomy" id="29158"/>
    <lineage>
        <taxon>Eukaryota</taxon>
        <taxon>Metazoa</taxon>
        <taxon>Spiralia</taxon>
        <taxon>Lophotrochozoa</taxon>
        <taxon>Mollusca</taxon>
        <taxon>Bivalvia</taxon>
        <taxon>Autobranchia</taxon>
        <taxon>Pteriomorphia</taxon>
        <taxon>Mytilida</taxon>
        <taxon>Mytiloidea</taxon>
        <taxon>Mytilidae</taxon>
        <taxon>Mytilinae</taxon>
        <taxon>Mytilus</taxon>
    </lineage>
</organism>
<feature type="compositionally biased region" description="Low complexity" evidence="1">
    <location>
        <begin position="134"/>
        <end position="154"/>
    </location>
</feature>
<sequence>MMNIISDNKTKLLTVDTSDDEDDLIHDGKRRGSNVSLSRFRSCPQLLDEVENQQRSQRFEHTTDDSCTHKLKQLSPFSPIGDTKFFEPNGRVGSDTPTPPSSPKSRKSLLSLRESQSTGANQSPTSTPRLLRRSYIQRSSLSRGSSADSPSGSRTNSISLTEENIRHHEVNADLSQMIIAHPDKKLDSKASIKHKHIHGHSDDTQMKCEQWLQTLNVSKPEKIKSRSHIQLPPI</sequence>
<feature type="compositionally biased region" description="Polar residues" evidence="1">
    <location>
        <begin position="114"/>
        <end position="128"/>
    </location>
</feature>
<gene>
    <name evidence="2" type="ORF">MGAL_10B011443</name>
</gene>
<name>A0A8B6GZK3_MYTGA</name>